<evidence type="ECO:0000313" key="1">
    <source>
        <dbReference type="EMBL" id="OAV90776.1"/>
    </source>
</evidence>
<gene>
    <name evidence="1" type="ORF">PTTG_28196</name>
</gene>
<protein>
    <submittedName>
        <fullName evidence="1 2">Uncharacterized protein</fullName>
    </submittedName>
</protein>
<reference evidence="1" key="1">
    <citation type="submission" date="2009-11" db="EMBL/GenBank/DDBJ databases">
        <authorList>
            <consortium name="The Broad Institute Genome Sequencing Platform"/>
            <person name="Ward D."/>
            <person name="Feldgarden M."/>
            <person name="Earl A."/>
            <person name="Young S.K."/>
            <person name="Zeng Q."/>
            <person name="Koehrsen M."/>
            <person name="Alvarado L."/>
            <person name="Berlin A."/>
            <person name="Bochicchio J."/>
            <person name="Borenstein D."/>
            <person name="Chapman S.B."/>
            <person name="Chen Z."/>
            <person name="Engels R."/>
            <person name="Freedman E."/>
            <person name="Gellesch M."/>
            <person name="Goldberg J."/>
            <person name="Griggs A."/>
            <person name="Gujja S."/>
            <person name="Heilman E."/>
            <person name="Heiman D."/>
            <person name="Hepburn T."/>
            <person name="Howarth C."/>
            <person name="Jen D."/>
            <person name="Larson L."/>
            <person name="Lewis B."/>
            <person name="Mehta T."/>
            <person name="Park D."/>
            <person name="Pearson M."/>
            <person name="Roberts A."/>
            <person name="Saif S."/>
            <person name="Shea T."/>
            <person name="Shenoy N."/>
            <person name="Sisk P."/>
            <person name="Stolte C."/>
            <person name="Sykes S."/>
            <person name="Thomson T."/>
            <person name="Walk T."/>
            <person name="White J."/>
            <person name="Yandava C."/>
            <person name="Izard J."/>
            <person name="Baranova O.V."/>
            <person name="Blanton J.M."/>
            <person name="Tanner A.C."/>
            <person name="Dewhirst F.E."/>
            <person name="Haas B."/>
            <person name="Nusbaum C."/>
            <person name="Birren B."/>
        </authorList>
    </citation>
    <scope>NUCLEOTIDE SEQUENCE [LARGE SCALE GENOMIC DNA]</scope>
    <source>
        <strain evidence="1">1-1 BBBD Race 1</strain>
    </source>
</reference>
<dbReference type="Proteomes" id="UP000005240">
    <property type="component" value="Unassembled WGS sequence"/>
</dbReference>
<dbReference type="EnsemblFungi" id="PTTG_28196-t43_1">
    <property type="protein sequence ID" value="PTTG_28196-t43_1-p1"/>
    <property type="gene ID" value="PTTG_28196"/>
</dbReference>
<evidence type="ECO:0000313" key="2">
    <source>
        <dbReference type="EnsemblFungi" id="PTTG_28196-t43_1-p1"/>
    </source>
</evidence>
<reference evidence="2" key="4">
    <citation type="submission" date="2025-05" db="UniProtKB">
        <authorList>
            <consortium name="EnsemblFungi"/>
        </authorList>
    </citation>
    <scope>IDENTIFICATION</scope>
    <source>
        <strain evidence="2">isolate 1-1 / race 1 (BBBD)</strain>
    </source>
</reference>
<dbReference type="AlphaFoldDB" id="A0A180GDF9"/>
<dbReference type="OrthoDB" id="2506131at2759"/>
<evidence type="ECO:0000313" key="3">
    <source>
        <dbReference type="Proteomes" id="UP000005240"/>
    </source>
</evidence>
<dbReference type="PANTHER" id="PTHR33069:SF3">
    <property type="entry name" value="DYNEIN HEAVY CHAIN TAIL DOMAIN-CONTAINING PROTEIN"/>
    <property type="match status" value="1"/>
</dbReference>
<reference evidence="1" key="2">
    <citation type="submission" date="2016-05" db="EMBL/GenBank/DDBJ databases">
        <title>Comparative analysis highlights variable genome content of wheat rusts and divergence of the mating loci.</title>
        <authorList>
            <person name="Cuomo C.A."/>
            <person name="Bakkeren G."/>
            <person name="Szabo L."/>
            <person name="Khalil H."/>
            <person name="Joly D."/>
            <person name="Goldberg J."/>
            <person name="Young S."/>
            <person name="Zeng Q."/>
            <person name="Fellers J."/>
        </authorList>
    </citation>
    <scope>NUCLEOTIDE SEQUENCE [LARGE SCALE GENOMIC DNA]</scope>
    <source>
        <strain evidence="1">1-1 BBBD Race 1</strain>
    </source>
</reference>
<reference evidence="2 3" key="3">
    <citation type="journal article" date="2017" name="G3 (Bethesda)">
        <title>Comparative analysis highlights variable genome content of wheat rusts and divergence of the mating loci.</title>
        <authorList>
            <person name="Cuomo C.A."/>
            <person name="Bakkeren G."/>
            <person name="Khalil H.B."/>
            <person name="Panwar V."/>
            <person name="Joly D."/>
            <person name="Linning R."/>
            <person name="Sakthikumar S."/>
            <person name="Song X."/>
            <person name="Adiconis X."/>
            <person name="Fan L."/>
            <person name="Goldberg J.M."/>
            <person name="Levin J.Z."/>
            <person name="Young S."/>
            <person name="Zeng Q."/>
            <person name="Anikster Y."/>
            <person name="Bruce M."/>
            <person name="Wang M."/>
            <person name="Yin C."/>
            <person name="McCallum B."/>
            <person name="Szabo L.J."/>
            <person name="Hulbert S."/>
            <person name="Chen X."/>
            <person name="Fellers J.P."/>
        </authorList>
    </citation>
    <scope>NUCLEOTIDE SEQUENCE</scope>
    <source>
        <strain evidence="2">isolate 1-1 / race 1 (BBBD)</strain>
        <strain evidence="3">Isolate 1-1 / race 1 (BBBD)</strain>
    </source>
</reference>
<name>A0A180GDF9_PUCT1</name>
<dbReference type="EMBL" id="ADAS02000094">
    <property type="protein sequence ID" value="OAV90776.1"/>
    <property type="molecule type" value="Genomic_DNA"/>
</dbReference>
<sequence>MAESLSKASPDRLEHHREFRHHGDLVVLGFQRLRRKYHPTTAERPGSPYVEHALSALSIDKVTTQKALANQLQSSILPPLEEHITSLLLALDVSRLRNEPGPNLSLVLQIQADLNYRLDQIKYLIATLYPEPTSVPNRTDDHDLEEFKAYRLSHQKINSEGMLALCMCGILNAANELIKQMNLSSTPSVAGGDTCSLEKTFHVSVCYAFATIEVMSDCFQVSELALVQNSWRGGRTSIRATLQSTIEKLTPSFNPTNVENQSQPPPKFIGETVIQLAKLTLPILKLSKIFFDKFSERGLSQERLPIFTEMCSDQINILAQSARHVAQDLRALIRLLSYASIHPANCTNEDFTKRAELLKSRFESPLFLVLMYLIPLIPDTDGLNVENDYTSWCVTWNNLMASAFHNFTCVAESYAGTP</sequence>
<accession>A0A180GDF9</accession>
<keyword evidence="3" id="KW-1185">Reference proteome</keyword>
<dbReference type="VEuPathDB" id="FungiDB:PTTG_28196"/>
<dbReference type="PANTHER" id="PTHR33069">
    <property type="entry name" value="CHROMOSOME 7, WHOLE GENOME SHOTGUN SEQUENCE-RELATED"/>
    <property type="match status" value="1"/>
</dbReference>
<proteinExistence type="predicted"/>
<organism evidence="1">
    <name type="scientific">Puccinia triticina (isolate 1-1 / race 1 (BBBD))</name>
    <name type="common">Brown leaf rust fungus</name>
    <dbReference type="NCBI Taxonomy" id="630390"/>
    <lineage>
        <taxon>Eukaryota</taxon>
        <taxon>Fungi</taxon>
        <taxon>Dikarya</taxon>
        <taxon>Basidiomycota</taxon>
        <taxon>Pucciniomycotina</taxon>
        <taxon>Pucciniomycetes</taxon>
        <taxon>Pucciniales</taxon>
        <taxon>Pucciniaceae</taxon>
        <taxon>Puccinia</taxon>
    </lineage>
</organism>